<dbReference type="Proteomes" id="UP001597368">
    <property type="component" value="Unassembled WGS sequence"/>
</dbReference>
<name>A0ABW4T0H1_9ACTN</name>
<organism evidence="1 2">
    <name type="scientific">Nonomuraea mangrovi</name>
    <dbReference type="NCBI Taxonomy" id="2316207"/>
    <lineage>
        <taxon>Bacteria</taxon>
        <taxon>Bacillati</taxon>
        <taxon>Actinomycetota</taxon>
        <taxon>Actinomycetes</taxon>
        <taxon>Streptosporangiales</taxon>
        <taxon>Streptosporangiaceae</taxon>
        <taxon>Nonomuraea</taxon>
    </lineage>
</organism>
<evidence type="ECO:0000313" key="1">
    <source>
        <dbReference type="EMBL" id="MFD1935438.1"/>
    </source>
</evidence>
<evidence type="ECO:0000313" key="2">
    <source>
        <dbReference type="Proteomes" id="UP001597368"/>
    </source>
</evidence>
<proteinExistence type="predicted"/>
<accession>A0ABW4T0H1</accession>
<sequence length="50" mass="5694">MSARCWTASPLGVRDFEHHPAGSEWRVYRAMTDVMTRRLTGTSTPTWRGA</sequence>
<dbReference type="RefSeq" id="WP_379575556.1">
    <property type="nucleotide sequence ID" value="NZ_JBHUFV010000043.1"/>
</dbReference>
<protein>
    <submittedName>
        <fullName evidence="1">Uncharacterized protein</fullName>
    </submittedName>
</protein>
<dbReference type="EMBL" id="JBHUFV010000043">
    <property type="protein sequence ID" value="MFD1935438.1"/>
    <property type="molecule type" value="Genomic_DNA"/>
</dbReference>
<keyword evidence="2" id="KW-1185">Reference proteome</keyword>
<reference evidence="2" key="1">
    <citation type="journal article" date="2019" name="Int. J. Syst. Evol. Microbiol.">
        <title>The Global Catalogue of Microorganisms (GCM) 10K type strain sequencing project: providing services to taxonomists for standard genome sequencing and annotation.</title>
        <authorList>
            <consortium name="The Broad Institute Genomics Platform"/>
            <consortium name="The Broad Institute Genome Sequencing Center for Infectious Disease"/>
            <person name="Wu L."/>
            <person name="Ma J."/>
        </authorList>
    </citation>
    <scope>NUCLEOTIDE SEQUENCE [LARGE SCALE GENOMIC DNA]</scope>
    <source>
        <strain evidence="2">ICMP 6774ER</strain>
    </source>
</reference>
<gene>
    <name evidence="1" type="ORF">ACFSKW_28575</name>
</gene>
<comment type="caution">
    <text evidence="1">The sequence shown here is derived from an EMBL/GenBank/DDBJ whole genome shotgun (WGS) entry which is preliminary data.</text>
</comment>